<comment type="cofactor">
    <cofactor evidence="1">
        <name>heme</name>
        <dbReference type="ChEBI" id="CHEBI:30413"/>
    </cofactor>
</comment>
<comment type="similarity">
    <text evidence="4">Belongs to the cytochrome P450 family.</text>
</comment>
<keyword evidence="12" id="KW-0472">Membrane</keyword>
<evidence type="ECO:0000313" key="13">
    <source>
        <dbReference type="EMBL" id="VWP02386.1"/>
    </source>
</evidence>
<dbReference type="Gene3D" id="1.10.630.10">
    <property type="entry name" value="Cytochrome P450"/>
    <property type="match status" value="1"/>
</dbReference>
<evidence type="ECO:0000256" key="8">
    <source>
        <dbReference type="ARBA" id="ARBA00022989"/>
    </source>
</evidence>
<evidence type="ECO:0000256" key="2">
    <source>
        <dbReference type="ARBA" id="ARBA00004167"/>
    </source>
</evidence>
<name>A0A5K1K8D4_9APHY</name>
<evidence type="ECO:0000256" key="5">
    <source>
        <dbReference type="ARBA" id="ARBA00022617"/>
    </source>
</evidence>
<proteinExistence type="inferred from homology"/>
<dbReference type="GO" id="GO:0016705">
    <property type="term" value="F:oxidoreductase activity, acting on paired donors, with incorporation or reduction of molecular oxygen"/>
    <property type="evidence" value="ECO:0007669"/>
    <property type="project" value="InterPro"/>
</dbReference>
<dbReference type="SUPFAM" id="SSF48264">
    <property type="entry name" value="Cytochrome P450"/>
    <property type="match status" value="1"/>
</dbReference>
<reference evidence="13" key="1">
    <citation type="submission" date="2019-10" db="EMBL/GenBank/DDBJ databases">
        <authorList>
            <person name="Nor Muhammad N."/>
        </authorList>
    </citation>
    <scope>NUCLEOTIDE SEQUENCE</scope>
</reference>
<organism evidence="13">
    <name type="scientific">Ganoderma boninense</name>
    <dbReference type="NCBI Taxonomy" id="34458"/>
    <lineage>
        <taxon>Eukaryota</taxon>
        <taxon>Fungi</taxon>
        <taxon>Dikarya</taxon>
        <taxon>Basidiomycota</taxon>
        <taxon>Agaricomycotina</taxon>
        <taxon>Agaricomycetes</taxon>
        <taxon>Polyporales</taxon>
        <taxon>Polyporaceae</taxon>
        <taxon>Ganoderma</taxon>
    </lineage>
</organism>
<dbReference type="GO" id="GO:0004497">
    <property type="term" value="F:monooxygenase activity"/>
    <property type="evidence" value="ECO:0007669"/>
    <property type="project" value="UniProtKB-KW"/>
</dbReference>
<keyword evidence="10" id="KW-0408">Iron</keyword>
<comment type="pathway">
    <text evidence="3">Secondary metabolite biosynthesis.</text>
</comment>
<keyword evidence="6" id="KW-0812">Transmembrane</keyword>
<dbReference type="PANTHER" id="PTHR46300">
    <property type="entry name" value="P450, PUTATIVE (EUROFUNG)-RELATED-RELATED"/>
    <property type="match status" value="1"/>
</dbReference>
<dbReference type="InterPro" id="IPR001128">
    <property type="entry name" value="Cyt_P450"/>
</dbReference>
<keyword evidence="11" id="KW-0503">Monooxygenase</keyword>
<dbReference type="InterPro" id="IPR002401">
    <property type="entry name" value="Cyt_P450_E_grp-I"/>
</dbReference>
<keyword evidence="8" id="KW-1133">Transmembrane helix</keyword>
<evidence type="ECO:0000256" key="1">
    <source>
        <dbReference type="ARBA" id="ARBA00001971"/>
    </source>
</evidence>
<keyword evidence="9" id="KW-0560">Oxidoreductase</keyword>
<keyword evidence="7" id="KW-0479">Metal-binding</keyword>
<evidence type="ECO:0000256" key="11">
    <source>
        <dbReference type="ARBA" id="ARBA00023033"/>
    </source>
</evidence>
<evidence type="ECO:0000256" key="7">
    <source>
        <dbReference type="ARBA" id="ARBA00022723"/>
    </source>
</evidence>
<dbReference type="GO" id="GO:0020037">
    <property type="term" value="F:heme binding"/>
    <property type="evidence" value="ECO:0007669"/>
    <property type="project" value="InterPro"/>
</dbReference>
<dbReference type="GO" id="GO:0016020">
    <property type="term" value="C:membrane"/>
    <property type="evidence" value="ECO:0007669"/>
    <property type="project" value="UniProtKB-SubCell"/>
</dbReference>
<dbReference type="PRINTS" id="PR00463">
    <property type="entry name" value="EP450I"/>
</dbReference>
<evidence type="ECO:0000256" key="6">
    <source>
        <dbReference type="ARBA" id="ARBA00022692"/>
    </source>
</evidence>
<accession>A0A5K1K8D4</accession>
<comment type="subcellular location">
    <subcellularLocation>
        <location evidence="2">Membrane</location>
        <topology evidence="2">Single-pass membrane protein</topology>
    </subcellularLocation>
</comment>
<dbReference type="AlphaFoldDB" id="A0A5K1K8D4"/>
<dbReference type="InterPro" id="IPR036396">
    <property type="entry name" value="Cyt_P450_sf"/>
</dbReference>
<evidence type="ECO:0000256" key="12">
    <source>
        <dbReference type="ARBA" id="ARBA00023136"/>
    </source>
</evidence>
<protein>
    <submittedName>
        <fullName evidence="13">Hist_deacetyl domain-containing protein</fullName>
    </submittedName>
</protein>
<sequence>MPYGQQWRQHRRLFWQHFNVRAVSAYQQTQTETTRKFLLKLLQDPSQLVGHIRYVFLATILKVLVGIDVSDDSTSEYTGHIDAALEGFSKGLMPGKFLVSMLPFLRHVPSWVPGAGFQNTFAGWREANAALRHGPFAHVKDAMKRGDALESVVAKLLSRVPNEGETSGASAEEIEEIIKNIGFVGIEVQSVFLAMSRYPDVQKKAQAELDAVIGPHRLPEFADQASLVYVSALCKEALRWQNVTPMGVGHRTTADDELQGYFIPAGTIVSANVWADIRRVLARACMHDPTIFEDPDEFRPDASSGMASWMCRLATLRPSRLVLAGASVLHVFDITPPLDQRGRLVDITPGQTDGIISYPVDCRCTIKPRMIGAEKLIRSSL</sequence>
<keyword evidence="5" id="KW-0349">Heme</keyword>
<dbReference type="EMBL" id="LR730167">
    <property type="protein sequence ID" value="VWP02386.1"/>
    <property type="molecule type" value="Genomic_DNA"/>
</dbReference>
<dbReference type="GO" id="GO:0005506">
    <property type="term" value="F:iron ion binding"/>
    <property type="evidence" value="ECO:0007669"/>
    <property type="project" value="InterPro"/>
</dbReference>
<evidence type="ECO:0000256" key="9">
    <source>
        <dbReference type="ARBA" id="ARBA00023002"/>
    </source>
</evidence>
<dbReference type="Pfam" id="PF00067">
    <property type="entry name" value="p450"/>
    <property type="match status" value="1"/>
</dbReference>
<dbReference type="InterPro" id="IPR050364">
    <property type="entry name" value="Cytochrome_P450_fung"/>
</dbReference>
<gene>
    <name evidence="13" type="primary">I1RNQ2</name>
</gene>
<dbReference type="PANTHER" id="PTHR46300:SF7">
    <property type="entry name" value="P450, PUTATIVE (EUROFUNG)-RELATED"/>
    <property type="match status" value="1"/>
</dbReference>
<evidence type="ECO:0000256" key="10">
    <source>
        <dbReference type="ARBA" id="ARBA00023004"/>
    </source>
</evidence>
<evidence type="ECO:0000256" key="3">
    <source>
        <dbReference type="ARBA" id="ARBA00005179"/>
    </source>
</evidence>
<evidence type="ECO:0000256" key="4">
    <source>
        <dbReference type="ARBA" id="ARBA00010617"/>
    </source>
</evidence>